<dbReference type="EMBL" id="RCUY01000001">
    <property type="protein sequence ID" value="RLP84792.1"/>
    <property type="molecule type" value="Genomic_DNA"/>
</dbReference>
<reference evidence="2 3" key="1">
    <citation type="submission" date="2018-10" db="EMBL/GenBank/DDBJ databases">
        <authorList>
            <person name="Li J."/>
        </authorList>
    </citation>
    <scope>NUCLEOTIDE SEQUENCE [LARGE SCALE GENOMIC DNA]</scope>
    <source>
        <strain evidence="2 3">JCM 11654</strain>
    </source>
</reference>
<protein>
    <recommendedName>
        <fullName evidence="4">DUF4190 domain-containing protein</fullName>
    </recommendedName>
</protein>
<name>A0A3L7B002_9MICO</name>
<accession>A0A3L7B002</accession>
<comment type="caution">
    <text evidence="2">The sequence shown here is derived from an EMBL/GenBank/DDBJ whole genome shotgun (WGS) entry which is preliminary data.</text>
</comment>
<evidence type="ECO:0000256" key="1">
    <source>
        <dbReference type="SAM" id="Phobius"/>
    </source>
</evidence>
<feature type="transmembrane region" description="Helical" evidence="1">
    <location>
        <begin position="46"/>
        <end position="66"/>
    </location>
</feature>
<organism evidence="2 3">
    <name type="scientific">Mycetocola lacteus</name>
    <dbReference type="NCBI Taxonomy" id="76637"/>
    <lineage>
        <taxon>Bacteria</taxon>
        <taxon>Bacillati</taxon>
        <taxon>Actinomycetota</taxon>
        <taxon>Actinomycetes</taxon>
        <taxon>Micrococcales</taxon>
        <taxon>Microbacteriaceae</taxon>
        <taxon>Mycetocola</taxon>
    </lineage>
</organism>
<evidence type="ECO:0008006" key="4">
    <source>
        <dbReference type="Google" id="ProtNLM"/>
    </source>
</evidence>
<gene>
    <name evidence="2" type="ORF">D9V34_01995</name>
</gene>
<evidence type="ECO:0000313" key="2">
    <source>
        <dbReference type="EMBL" id="RLP84792.1"/>
    </source>
</evidence>
<feature type="transmembrane region" description="Helical" evidence="1">
    <location>
        <begin position="78"/>
        <end position="103"/>
    </location>
</feature>
<keyword evidence="1" id="KW-0812">Transmembrane</keyword>
<proteinExistence type="predicted"/>
<keyword evidence="1" id="KW-0472">Membrane</keyword>
<sequence>MRSGIARLSTGERIMSSVSSRPVDGAACVAAGLALASLFATIVLPLGGGVLALAAIIVALVSRSNLRAHPELRGSRLGLAAFILGILVFVPTVLPPLLSLVLLSLG</sequence>
<dbReference type="AlphaFoldDB" id="A0A3L7B002"/>
<keyword evidence="1" id="KW-1133">Transmembrane helix</keyword>
<dbReference type="Proteomes" id="UP000269438">
    <property type="component" value="Unassembled WGS sequence"/>
</dbReference>
<keyword evidence="3" id="KW-1185">Reference proteome</keyword>
<evidence type="ECO:0000313" key="3">
    <source>
        <dbReference type="Proteomes" id="UP000269438"/>
    </source>
</evidence>